<dbReference type="GO" id="GO:0005737">
    <property type="term" value="C:cytoplasm"/>
    <property type="evidence" value="ECO:0007669"/>
    <property type="project" value="UniProtKB-SubCell"/>
</dbReference>
<dbReference type="EMBL" id="CAADRA010005189">
    <property type="protein sequence ID" value="VFT86748.1"/>
    <property type="molecule type" value="Genomic_DNA"/>
</dbReference>
<gene>
    <name evidence="6" type="primary">Aste57867_9869</name>
    <name evidence="5" type="ORF">As57867_009830</name>
    <name evidence="6" type="ORF">ASTE57867_9869</name>
</gene>
<dbReference type="AlphaFoldDB" id="A0A485KP98"/>
<dbReference type="EMBL" id="VJMH01005168">
    <property type="protein sequence ID" value="KAF0699581.1"/>
    <property type="molecule type" value="Genomic_DNA"/>
</dbReference>
<keyword evidence="3" id="KW-0677">Repeat</keyword>
<evidence type="ECO:0000256" key="3">
    <source>
        <dbReference type="ARBA" id="ARBA00022737"/>
    </source>
</evidence>
<evidence type="ECO:0000313" key="5">
    <source>
        <dbReference type="EMBL" id="KAF0699581.1"/>
    </source>
</evidence>
<dbReference type="Pfam" id="PF13374">
    <property type="entry name" value="TPR_10"/>
    <property type="match status" value="1"/>
</dbReference>
<dbReference type="GO" id="GO:0005871">
    <property type="term" value="C:kinesin complex"/>
    <property type="evidence" value="ECO:0007669"/>
    <property type="project" value="InterPro"/>
</dbReference>
<keyword evidence="7" id="KW-1185">Reference proteome</keyword>
<reference evidence="6 7" key="1">
    <citation type="submission" date="2019-03" db="EMBL/GenBank/DDBJ databases">
        <authorList>
            <person name="Gaulin E."/>
            <person name="Dumas B."/>
        </authorList>
    </citation>
    <scope>NUCLEOTIDE SEQUENCE [LARGE SCALE GENOMIC DNA]</scope>
    <source>
        <strain evidence="6">CBS 568.67</strain>
    </source>
</reference>
<evidence type="ECO:0000256" key="4">
    <source>
        <dbReference type="ARBA" id="ARBA00022803"/>
    </source>
</evidence>
<dbReference type="Gene3D" id="1.25.40.10">
    <property type="entry name" value="Tetratricopeptide repeat domain"/>
    <property type="match status" value="2"/>
</dbReference>
<dbReference type="GO" id="GO:0019894">
    <property type="term" value="F:kinesin binding"/>
    <property type="evidence" value="ECO:0007669"/>
    <property type="project" value="TreeGrafter"/>
</dbReference>
<dbReference type="Pfam" id="PF13424">
    <property type="entry name" value="TPR_12"/>
    <property type="match status" value="1"/>
</dbReference>
<dbReference type="GO" id="GO:0007018">
    <property type="term" value="P:microtubule-based movement"/>
    <property type="evidence" value="ECO:0007669"/>
    <property type="project" value="TreeGrafter"/>
</dbReference>
<evidence type="ECO:0000313" key="7">
    <source>
        <dbReference type="Proteomes" id="UP000332933"/>
    </source>
</evidence>
<proteinExistence type="predicted"/>
<dbReference type="PANTHER" id="PTHR45783:SF3">
    <property type="entry name" value="KINESIN LIGHT CHAIN"/>
    <property type="match status" value="1"/>
</dbReference>
<reference evidence="5" key="2">
    <citation type="submission" date="2019-06" db="EMBL/GenBank/DDBJ databases">
        <title>Genomics analysis of Aphanomyces spp. identifies a new class of oomycete effector associated with host adaptation.</title>
        <authorList>
            <person name="Gaulin E."/>
        </authorList>
    </citation>
    <scope>NUCLEOTIDE SEQUENCE</scope>
    <source>
        <strain evidence="5">CBS 578.67</strain>
    </source>
</reference>
<name>A0A485KP98_9STRA</name>
<comment type="subcellular location">
    <subcellularLocation>
        <location evidence="1">Cytoplasm</location>
    </subcellularLocation>
</comment>
<evidence type="ECO:0000256" key="1">
    <source>
        <dbReference type="ARBA" id="ARBA00004496"/>
    </source>
</evidence>
<dbReference type="InterPro" id="IPR002151">
    <property type="entry name" value="Kinesin_light"/>
</dbReference>
<dbReference type="SUPFAM" id="SSF48452">
    <property type="entry name" value="TPR-like"/>
    <property type="match status" value="2"/>
</dbReference>
<dbReference type="InterPro" id="IPR011990">
    <property type="entry name" value="TPR-like_helical_dom_sf"/>
</dbReference>
<accession>A0A485KP98</accession>
<protein>
    <submittedName>
        <fullName evidence="6">Aste57867_9869 protein</fullName>
    </submittedName>
</protein>
<organism evidence="6 7">
    <name type="scientific">Aphanomyces stellatus</name>
    <dbReference type="NCBI Taxonomy" id="120398"/>
    <lineage>
        <taxon>Eukaryota</taxon>
        <taxon>Sar</taxon>
        <taxon>Stramenopiles</taxon>
        <taxon>Oomycota</taxon>
        <taxon>Saprolegniomycetes</taxon>
        <taxon>Saprolegniales</taxon>
        <taxon>Verrucalvaceae</taxon>
        <taxon>Aphanomyces</taxon>
    </lineage>
</organism>
<keyword evidence="2" id="KW-0963">Cytoplasm</keyword>
<dbReference type="OrthoDB" id="79297at2759"/>
<keyword evidence="4" id="KW-0802">TPR repeat</keyword>
<dbReference type="Proteomes" id="UP000332933">
    <property type="component" value="Unassembled WGS sequence"/>
</dbReference>
<evidence type="ECO:0000313" key="6">
    <source>
        <dbReference type="EMBL" id="VFT86748.1"/>
    </source>
</evidence>
<evidence type="ECO:0000256" key="2">
    <source>
        <dbReference type="ARBA" id="ARBA00022490"/>
    </source>
</evidence>
<dbReference type="PANTHER" id="PTHR45783">
    <property type="entry name" value="KINESIN LIGHT CHAIN"/>
    <property type="match status" value="1"/>
</dbReference>
<sequence>MTRDPPLGLTLGYFHHFIALHGGRSTFEGLSTAQVCDEFVKRDTHSTHLSLVEHVGLQHESAAYVQPATWFVSHAWSYLFVDVVDALDNFFIELGLESRDVAVWFCMFNNNQHDIMGHTRDFQFWVDSFESALTAIGNVVMVLSPWNNPTTLTRTWCVFEIYVAIVTKARFEVAMGKPQKEAFLKDIQNGESAFYHMLATIKSENSQTAVPSDRDNIFDTLKRSNLGFAALDRLLLNELEAWMLRTVQSKIEATELAAQAHWLWVKSELLYVANAFEDAQTTCEQAIRIYRDELKSSDPAMWSAVVTAAAMAGRRNQPRHVWEPMFKEALANQIAIFGQEHETTVHTMLVLGQRYNQTGEFSLGMALLKNCFEIRCRQLGETHEKTLYAVNSIGSCYSNQNKLKEAEEWHRRCFTLRQRTLGDAHPNTILSASNLATCYTKQGQYALAFSILQESFAVNQRILGTDHESTLNNYNKLGQLLTVQGRHEEAEQILIECVDTSSRLQLRPRVALLCTVVFDVCVLINDVIYVDIVRLGMNYLGQGNLNKAHIHLNQAFQGFTATFGPTHFESQRALYWLYLWTRSSNGWNSMADIVQFESWLKDAQCFHETWTRFPCHGCYQLIRGIFFTCSNCPKFAWFFCGACVTANVPATFCDHGQAAFMGLKPPARDLQETRLNLLKQETNWVEYEKHRQVYEKYCAEFQVPVNEVT</sequence>